<proteinExistence type="predicted"/>
<evidence type="ECO:0000256" key="4">
    <source>
        <dbReference type="SAM" id="MobiDB-lite"/>
    </source>
</evidence>
<dbReference type="AlphaFoldDB" id="A0ABD0K4U6"/>
<evidence type="ECO:0000256" key="1">
    <source>
        <dbReference type="ARBA" id="ARBA00004120"/>
    </source>
</evidence>
<protein>
    <recommendedName>
        <fullName evidence="3">Inturned planar cell polarity effector homolog</fullName>
    </recommendedName>
</protein>
<dbReference type="Gene3D" id="2.30.42.10">
    <property type="match status" value="1"/>
</dbReference>
<dbReference type="PROSITE" id="PS50106">
    <property type="entry name" value="PDZ"/>
    <property type="match status" value="1"/>
</dbReference>
<feature type="region of interest" description="Disordered" evidence="4">
    <location>
        <begin position="211"/>
        <end position="260"/>
    </location>
</feature>
<dbReference type="PANTHER" id="PTHR21082:SF4">
    <property type="entry name" value="PROTEIN INTURNED"/>
    <property type="match status" value="1"/>
</dbReference>
<feature type="compositionally biased region" description="Polar residues" evidence="4">
    <location>
        <begin position="241"/>
        <end position="251"/>
    </location>
</feature>
<name>A0ABD0K4U6_9CAEN</name>
<comment type="subcellular location">
    <subcellularLocation>
        <location evidence="2">Cell surface</location>
    </subcellularLocation>
    <subcellularLocation>
        <location evidence="1">Cytoplasm</location>
        <location evidence="1">Cytoskeleton</location>
        <location evidence="1">Cilium basal body</location>
    </subcellularLocation>
</comment>
<feature type="domain" description="PDZ" evidence="5">
    <location>
        <begin position="418"/>
        <end position="475"/>
    </location>
</feature>
<dbReference type="InterPro" id="IPR043988">
    <property type="entry name" value="CCZ1/INTU_longin_2"/>
</dbReference>
<evidence type="ECO:0000256" key="2">
    <source>
        <dbReference type="ARBA" id="ARBA00004241"/>
    </source>
</evidence>
<dbReference type="Proteomes" id="UP001519460">
    <property type="component" value="Unassembled WGS sequence"/>
</dbReference>
<comment type="caution">
    <text evidence="6">The sequence shown here is derived from an EMBL/GenBank/DDBJ whole genome shotgun (WGS) entry which is preliminary data.</text>
</comment>
<evidence type="ECO:0000259" key="5">
    <source>
        <dbReference type="PROSITE" id="PS50106"/>
    </source>
</evidence>
<dbReference type="InterPro" id="IPR036034">
    <property type="entry name" value="PDZ_sf"/>
</dbReference>
<feature type="non-terminal residue" evidence="6">
    <location>
        <position position="1"/>
    </location>
</feature>
<dbReference type="InterPro" id="IPR001478">
    <property type="entry name" value="PDZ"/>
</dbReference>
<evidence type="ECO:0000313" key="7">
    <source>
        <dbReference type="Proteomes" id="UP001519460"/>
    </source>
</evidence>
<dbReference type="SMART" id="SM00228">
    <property type="entry name" value="PDZ"/>
    <property type="match status" value="1"/>
</dbReference>
<organism evidence="6 7">
    <name type="scientific">Batillaria attramentaria</name>
    <dbReference type="NCBI Taxonomy" id="370345"/>
    <lineage>
        <taxon>Eukaryota</taxon>
        <taxon>Metazoa</taxon>
        <taxon>Spiralia</taxon>
        <taxon>Lophotrochozoa</taxon>
        <taxon>Mollusca</taxon>
        <taxon>Gastropoda</taxon>
        <taxon>Caenogastropoda</taxon>
        <taxon>Sorbeoconcha</taxon>
        <taxon>Cerithioidea</taxon>
        <taxon>Batillariidae</taxon>
        <taxon>Batillaria</taxon>
    </lineage>
</organism>
<dbReference type="SUPFAM" id="SSF50156">
    <property type="entry name" value="PDZ domain-like"/>
    <property type="match status" value="1"/>
</dbReference>
<gene>
    <name evidence="6" type="ORF">BaRGS_00026791</name>
</gene>
<reference evidence="6 7" key="1">
    <citation type="journal article" date="2023" name="Sci. Data">
        <title>Genome assembly of the Korean intertidal mud-creeper Batillaria attramentaria.</title>
        <authorList>
            <person name="Patra A.K."/>
            <person name="Ho P.T."/>
            <person name="Jun S."/>
            <person name="Lee S.J."/>
            <person name="Kim Y."/>
            <person name="Won Y.J."/>
        </authorList>
    </citation>
    <scope>NUCLEOTIDE SEQUENCE [LARGE SCALE GENOMIC DNA]</scope>
    <source>
        <strain evidence="6">Wonlab-2016</strain>
    </source>
</reference>
<sequence length="846" mass="92436">QHNMRLSAPCACTGESKRECVVCIDVSFVFVQTIPAYVAPRGGSCAGALTSSPTLVAGRRHLLPFRIAFEIKYLAVKITAEIINNTDQQTKLKPALNQNDCDCPVSVYQSYSFALTSRYQAAEAGGRFYHGVAGMVYRVDWRGGTRFTNSLTGSKKAAPWQQYVGEDGKVFYVELAHPSSSPAAFHRNTDASSICSLCSTRSCHSCASEDTGYSSDADTHSSLSGQKNSRKSEKPAPSHGQKCSSVQSQLTDFEEEDDGVSVDGIDCEKCDSEGRQTCVHRASDVHNHVDVDNHLALPSSPRAGGMCENCSRRPMCNTKSGLCERHQGKLCACRQHSGNAGTSTQTVCKHGGVSASASQSRRKTRELRKEVVINLRPTGHAWDAKSKVSWFESVLGIVPGHVQNHAGKKSSSTDSERVIVEGLAPEGPAVKNKELLIGDHIYSINGRQLTWSNLEAVVSSLNGTRKVRLVVGRSGSHPNQSVIRPDRLLLDTAGVVRVLSDPSPSPRVGEGVAELDGVCVLYMSMEGVESESMAQKDDVVYQFPKDDSVLTRLRGSFFTLAHLLTDSGDADTRLLTLVLDGDMINVACRKEGKDLLFVAAPAKSLQANQLTTVINGLLRLVRLLFGSVDQAFGSEQHHSSLDEFLSFLFTFLNPKFKGEKYGVQKSFLGHMGYLPLPDDVLVSVSNTLTEYEAAEFADMSESFYGCRRMFTILGSAVFYKGQLVCSHLAPEDLQDVSLYLRHSGLLRLTARHTVHQLLTWREIFPTRLCHEVAGINSIFGYSEPHARWFLMVVGVKNTLLACILEAGGCATQFEGVCLPDPFYVDQARAALLQLQTPDVLTAFQIR</sequence>
<evidence type="ECO:0000256" key="3">
    <source>
        <dbReference type="ARBA" id="ARBA00032633"/>
    </source>
</evidence>
<dbReference type="PANTHER" id="PTHR21082">
    <property type="entry name" value="PROTEIN INTURNED"/>
    <property type="match status" value="1"/>
</dbReference>
<dbReference type="Pfam" id="PF00595">
    <property type="entry name" value="PDZ"/>
    <property type="match status" value="1"/>
</dbReference>
<dbReference type="InterPro" id="IPR039151">
    <property type="entry name" value="INTU"/>
</dbReference>
<accession>A0ABD0K4U6</accession>
<keyword evidence="7" id="KW-1185">Reference proteome</keyword>
<dbReference type="EMBL" id="JACVVK020000253">
    <property type="protein sequence ID" value="KAK7481988.1"/>
    <property type="molecule type" value="Genomic_DNA"/>
</dbReference>
<dbReference type="GO" id="GO:0009986">
    <property type="term" value="C:cell surface"/>
    <property type="evidence" value="ECO:0007669"/>
    <property type="project" value="UniProtKB-SubCell"/>
</dbReference>
<evidence type="ECO:0000313" key="6">
    <source>
        <dbReference type="EMBL" id="KAK7481988.1"/>
    </source>
</evidence>
<dbReference type="Pfam" id="PF19032">
    <property type="entry name" value="Intu_longin_2"/>
    <property type="match status" value="1"/>
</dbReference>
<feature type="compositionally biased region" description="Polar residues" evidence="4">
    <location>
        <begin position="211"/>
        <end position="227"/>
    </location>
</feature>